<feature type="binding site" evidence="9">
    <location>
        <position position="122"/>
    </location>
    <ligand>
        <name>5-phospho-alpha-D-ribose 1-diphosphate</name>
        <dbReference type="ChEBI" id="CHEBI:58017"/>
    </ligand>
</feature>
<dbReference type="GO" id="GO:0000162">
    <property type="term" value="P:L-tryptophan biosynthetic process"/>
    <property type="evidence" value="ECO:0007669"/>
    <property type="project" value="UniProtKB-UniRule"/>
</dbReference>
<accession>A0A2G4YSV3</accession>
<evidence type="ECO:0000256" key="5">
    <source>
        <dbReference type="ARBA" id="ARBA00022822"/>
    </source>
</evidence>
<dbReference type="InterPro" id="IPR035902">
    <property type="entry name" value="Nuc_phospho_transferase"/>
</dbReference>
<keyword evidence="6 9" id="KW-0057">Aromatic amino acid biosynthesis</keyword>
<evidence type="ECO:0000313" key="12">
    <source>
        <dbReference type="EMBL" id="PHZ85357.1"/>
    </source>
</evidence>
<keyword evidence="4 9" id="KW-0808">Transferase</keyword>
<feature type="domain" description="Glycosyl transferase family 3" evidence="10">
    <location>
        <begin position="76"/>
        <end position="325"/>
    </location>
</feature>
<feature type="binding site" evidence="9">
    <location>
        <position position="168"/>
    </location>
    <ligand>
        <name>anthranilate</name>
        <dbReference type="ChEBI" id="CHEBI:16567"/>
        <label>2</label>
    </ligand>
</feature>
<keyword evidence="9" id="KW-0479">Metal-binding</keyword>
<evidence type="ECO:0000256" key="4">
    <source>
        <dbReference type="ARBA" id="ARBA00022679"/>
    </source>
</evidence>
<dbReference type="InterPro" id="IPR000312">
    <property type="entry name" value="Glycosyl_Trfase_fam3"/>
</dbReference>
<keyword evidence="5 9" id="KW-0822">Tryptophan biosynthesis</keyword>
<dbReference type="EMBL" id="PDEM01000016">
    <property type="protein sequence ID" value="PHZ85357.1"/>
    <property type="molecule type" value="Genomic_DNA"/>
</dbReference>
<dbReference type="RefSeq" id="WP_099472247.1">
    <property type="nucleotide sequence ID" value="NZ_CP041025.1"/>
</dbReference>
<dbReference type="OrthoDB" id="9806430at2"/>
<sequence length="343" mass="36117">MSPDFKTIIDRIARGESLSQQDARNAFNYMMSGDATGAQIGAFLMGLRLRGETIDEIIGATQAVRAKAHTIKAPADAIDPCGTGGDGSHTYNISTAAAIVLAACGVTVAKHGNRAISSKSGSADVLETLGINIDADMENVERSIAEIGIGFMMATRHHSAMRHVGPSRTSLGTRTIFNLLGPLANPAKTKFQVIGVFDKKWTAPLAEVLGRLGSERVWVVHGADGLDELSISGPSYVSEFYQGKVTSFEVNPEEVGLSLSPISEIQGGDSEYNAAALRRMLAGEKNAFRDITLLNCAASLVVVGKVPDLAAGVKLAAEAIDGGAATAKLDQWVMLSNEETVDE</sequence>
<evidence type="ECO:0000313" key="13">
    <source>
        <dbReference type="Proteomes" id="UP000229730"/>
    </source>
</evidence>
<dbReference type="GO" id="GO:0004048">
    <property type="term" value="F:anthranilate phosphoribosyltransferase activity"/>
    <property type="evidence" value="ECO:0007669"/>
    <property type="project" value="UniProtKB-UniRule"/>
</dbReference>
<dbReference type="GO" id="GO:0000287">
    <property type="term" value="F:magnesium ion binding"/>
    <property type="evidence" value="ECO:0007669"/>
    <property type="project" value="UniProtKB-UniRule"/>
</dbReference>
<protein>
    <recommendedName>
        <fullName evidence="9">Anthranilate phosphoribosyltransferase</fullName>
        <ecNumber evidence="9">2.4.2.18</ecNumber>
    </recommendedName>
</protein>
<evidence type="ECO:0000256" key="8">
    <source>
        <dbReference type="ARBA" id="ARBA00061188"/>
    </source>
</evidence>
<dbReference type="Gene3D" id="3.40.1030.10">
    <property type="entry name" value="Nucleoside phosphorylase/phosphoribosyltransferase catalytic domain"/>
    <property type="match status" value="1"/>
</dbReference>
<dbReference type="Pfam" id="PF02885">
    <property type="entry name" value="Glycos_trans_3N"/>
    <property type="match status" value="1"/>
</dbReference>
<evidence type="ECO:0000259" key="11">
    <source>
        <dbReference type="Pfam" id="PF02885"/>
    </source>
</evidence>
<comment type="caution">
    <text evidence="9">Lacks conserved residue(s) required for the propagation of feature annotation.</text>
</comment>
<feature type="binding site" evidence="9">
    <location>
        <position position="82"/>
    </location>
    <ligand>
        <name>anthranilate</name>
        <dbReference type="ChEBI" id="CHEBI:16567"/>
        <label>1</label>
    </ligand>
</feature>
<feature type="binding site" evidence="9">
    <location>
        <begin position="85"/>
        <end position="86"/>
    </location>
    <ligand>
        <name>5-phospho-alpha-D-ribose 1-diphosphate</name>
        <dbReference type="ChEBI" id="CHEBI:58017"/>
    </ligand>
</feature>
<comment type="pathway">
    <text evidence="1 9">Amino-acid biosynthesis; L-tryptophan biosynthesis; L-tryptophan from chorismate: step 2/5.</text>
</comment>
<dbReference type="NCBIfam" id="TIGR01245">
    <property type="entry name" value="trpD"/>
    <property type="match status" value="1"/>
</dbReference>
<evidence type="ECO:0000256" key="3">
    <source>
        <dbReference type="ARBA" id="ARBA00022676"/>
    </source>
</evidence>
<feature type="binding site" evidence="9">
    <location>
        <position position="82"/>
    </location>
    <ligand>
        <name>5-phospho-alpha-D-ribose 1-diphosphate</name>
        <dbReference type="ChEBI" id="CHEBI:58017"/>
    </ligand>
</feature>
<comment type="catalytic activity">
    <reaction evidence="7 9">
        <text>N-(5-phospho-beta-D-ribosyl)anthranilate + diphosphate = 5-phospho-alpha-D-ribose 1-diphosphate + anthranilate</text>
        <dbReference type="Rhea" id="RHEA:11768"/>
        <dbReference type="ChEBI" id="CHEBI:16567"/>
        <dbReference type="ChEBI" id="CHEBI:18277"/>
        <dbReference type="ChEBI" id="CHEBI:33019"/>
        <dbReference type="ChEBI" id="CHEBI:58017"/>
        <dbReference type="EC" id="2.4.2.18"/>
    </reaction>
</comment>
<keyword evidence="3 9" id="KW-0328">Glycosyltransferase</keyword>
<dbReference type="InterPro" id="IPR005940">
    <property type="entry name" value="Anthranilate_Pribosyl_Tfrase"/>
</dbReference>
<feature type="domain" description="Glycosyl transferase family 3 N-terminal" evidence="11">
    <location>
        <begin position="6"/>
        <end position="68"/>
    </location>
</feature>
<feature type="binding site" evidence="9">
    <location>
        <position position="227"/>
    </location>
    <ligand>
        <name>Mg(2+)</name>
        <dbReference type="ChEBI" id="CHEBI:18420"/>
        <label>2</label>
    </ligand>
</feature>
<evidence type="ECO:0000256" key="6">
    <source>
        <dbReference type="ARBA" id="ARBA00023141"/>
    </source>
</evidence>
<feature type="binding site" evidence="9">
    <location>
        <position position="90"/>
    </location>
    <ligand>
        <name>5-phospho-alpha-D-ribose 1-diphosphate</name>
        <dbReference type="ChEBI" id="CHEBI:58017"/>
    </ligand>
</feature>
<evidence type="ECO:0000259" key="10">
    <source>
        <dbReference type="Pfam" id="PF00591"/>
    </source>
</evidence>
<comment type="similarity">
    <text evidence="8">In the C-terminal section; belongs to the anthranilate phosphoribosyltransferase family.</text>
</comment>
<feature type="binding site" evidence="9">
    <location>
        <position position="228"/>
    </location>
    <ligand>
        <name>Mg(2+)</name>
        <dbReference type="ChEBI" id="CHEBI:18420"/>
        <label>2</label>
    </ligand>
</feature>
<dbReference type="GO" id="GO:0005829">
    <property type="term" value="C:cytosol"/>
    <property type="evidence" value="ECO:0007669"/>
    <property type="project" value="TreeGrafter"/>
</dbReference>
<comment type="caution">
    <text evidence="12">The sequence shown here is derived from an EMBL/GenBank/DDBJ whole genome shotgun (WGS) entry which is preliminary data.</text>
</comment>
<dbReference type="InParanoid" id="A0A2G4YSV3"/>
<dbReference type="SUPFAM" id="SSF47648">
    <property type="entry name" value="Nucleoside phosphorylase/phosphoribosyltransferase N-terminal domain"/>
    <property type="match status" value="1"/>
</dbReference>
<dbReference type="HAMAP" id="MF_00211">
    <property type="entry name" value="TrpD"/>
    <property type="match status" value="1"/>
</dbReference>
<dbReference type="FunFam" id="3.40.1030.10:FF:000002">
    <property type="entry name" value="Anthranilate phosphoribosyltransferase"/>
    <property type="match status" value="1"/>
</dbReference>
<gene>
    <name evidence="9 12" type="primary">trpD</name>
    <name evidence="12" type="ORF">CRD36_08140</name>
</gene>
<keyword evidence="2 9" id="KW-0028">Amino-acid biosynthesis</keyword>
<dbReference type="PANTHER" id="PTHR43285:SF2">
    <property type="entry name" value="ANTHRANILATE PHOSPHORIBOSYLTRANSFERASE"/>
    <property type="match status" value="1"/>
</dbReference>
<evidence type="ECO:0000256" key="1">
    <source>
        <dbReference type="ARBA" id="ARBA00004907"/>
    </source>
</evidence>
<evidence type="ECO:0000256" key="9">
    <source>
        <dbReference type="HAMAP-Rule" id="MF_00211"/>
    </source>
</evidence>
<keyword evidence="9" id="KW-0460">Magnesium</keyword>
<comment type="function">
    <text evidence="9">Catalyzes the transfer of the phosphoribosyl group of 5-phosphorylribose-1-pyrophosphate (PRPP) to anthranilate to yield N-(5'-phosphoribosyl)-anthranilate (PRA).</text>
</comment>
<name>A0A2G4YSV3_9PROT</name>
<dbReference type="AlphaFoldDB" id="A0A2G4YSV3"/>
<dbReference type="EC" id="2.4.2.18" evidence="9"/>
<dbReference type="Proteomes" id="UP000229730">
    <property type="component" value="Unassembled WGS sequence"/>
</dbReference>
<dbReference type="UniPathway" id="UPA00035">
    <property type="reaction ID" value="UER00041"/>
</dbReference>
<dbReference type="Gene3D" id="1.20.970.10">
    <property type="entry name" value="Transferase, Pyrimidine Nucleoside Phosphorylase, Chain C"/>
    <property type="match status" value="1"/>
</dbReference>
<dbReference type="FunCoup" id="A0A2G4YSV3">
    <property type="interactions" value="430"/>
</dbReference>
<comment type="similarity">
    <text evidence="9">Belongs to the anthranilate phosphoribosyltransferase family.</text>
</comment>
<keyword evidence="13" id="KW-1185">Reference proteome</keyword>
<dbReference type="SUPFAM" id="SSF52418">
    <property type="entry name" value="Nucleoside phosphorylase/phosphoribosyltransferase catalytic domain"/>
    <property type="match status" value="1"/>
</dbReference>
<organism evidence="12 13">
    <name type="scientific">Paremcibacter congregatus</name>
    <dbReference type="NCBI Taxonomy" id="2043170"/>
    <lineage>
        <taxon>Bacteria</taxon>
        <taxon>Pseudomonadati</taxon>
        <taxon>Pseudomonadota</taxon>
        <taxon>Alphaproteobacteria</taxon>
        <taxon>Emcibacterales</taxon>
        <taxon>Emcibacteraceae</taxon>
        <taxon>Paremcibacter</taxon>
    </lineage>
</organism>
<dbReference type="InterPro" id="IPR017459">
    <property type="entry name" value="Glycosyl_Trfase_fam3_N_dom"/>
</dbReference>
<comment type="subunit">
    <text evidence="9">Homodimer.</text>
</comment>
<proteinExistence type="inferred from homology"/>
<feature type="binding site" evidence="9">
    <location>
        <begin position="92"/>
        <end position="95"/>
    </location>
    <ligand>
        <name>5-phospho-alpha-D-ribose 1-diphosphate</name>
        <dbReference type="ChEBI" id="CHEBI:58017"/>
    </ligand>
</feature>
<dbReference type="Pfam" id="PF00591">
    <property type="entry name" value="Glycos_transf_3"/>
    <property type="match status" value="1"/>
</dbReference>
<evidence type="ECO:0000256" key="7">
    <source>
        <dbReference type="ARBA" id="ARBA00052328"/>
    </source>
</evidence>
<feature type="binding site" evidence="9">
    <location>
        <position position="94"/>
    </location>
    <ligand>
        <name>Mg(2+)</name>
        <dbReference type="ChEBI" id="CHEBI:18420"/>
        <label>1</label>
    </ligand>
</feature>
<dbReference type="InterPro" id="IPR036320">
    <property type="entry name" value="Glycosyl_Trfase_fam3_N_dom_sf"/>
</dbReference>
<feature type="binding site" evidence="9">
    <location>
        <position position="113"/>
    </location>
    <ligand>
        <name>anthranilate</name>
        <dbReference type="ChEBI" id="CHEBI:16567"/>
        <label>1</label>
    </ligand>
</feature>
<reference evidence="12 13" key="1">
    <citation type="submission" date="2017-10" db="EMBL/GenBank/DDBJ databases">
        <title>Frigbacter circumglobatus gen. nov. sp. nov., isolated from sediment cultured in situ.</title>
        <authorList>
            <person name="Zhao Z."/>
        </authorList>
    </citation>
    <scope>NUCLEOTIDE SEQUENCE [LARGE SCALE GENOMIC DNA]</scope>
    <source>
        <strain evidence="12 13">ZYL</strain>
    </source>
</reference>
<feature type="binding site" evidence="9">
    <location>
        <begin position="110"/>
        <end position="118"/>
    </location>
    <ligand>
        <name>5-phospho-alpha-D-ribose 1-diphosphate</name>
        <dbReference type="ChEBI" id="CHEBI:58017"/>
    </ligand>
</feature>
<feature type="binding site" evidence="9">
    <location>
        <position position="228"/>
    </location>
    <ligand>
        <name>Mg(2+)</name>
        <dbReference type="ChEBI" id="CHEBI:18420"/>
        <label>1</label>
    </ligand>
</feature>
<evidence type="ECO:0000256" key="2">
    <source>
        <dbReference type="ARBA" id="ARBA00022605"/>
    </source>
</evidence>
<dbReference type="PANTHER" id="PTHR43285">
    <property type="entry name" value="ANTHRANILATE PHOSPHORIBOSYLTRANSFERASE"/>
    <property type="match status" value="1"/>
</dbReference>
<comment type="cofactor">
    <cofactor evidence="9">
        <name>Mg(2+)</name>
        <dbReference type="ChEBI" id="CHEBI:18420"/>
    </cofactor>
    <text evidence="9">Binds 2 magnesium ions per monomer.</text>
</comment>